<gene>
    <name evidence="1" type="ORF">QBC36DRAFT_346756</name>
</gene>
<evidence type="ECO:0000313" key="1">
    <source>
        <dbReference type="EMBL" id="KAK4175871.1"/>
    </source>
</evidence>
<dbReference type="EMBL" id="MU866217">
    <property type="protein sequence ID" value="KAK4175871.1"/>
    <property type="molecule type" value="Genomic_DNA"/>
</dbReference>
<keyword evidence="2" id="KW-1185">Reference proteome</keyword>
<dbReference type="AlphaFoldDB" id="A0AAN6W665"/>
<proteinExistence type="predicted"/>
<protein>
    <submittedName>
        <fullName evidence="1">Uncharacterized protein</fullName>
    </submittedName>
</protein>
<accession>A0AAN6W665</accession>
<dbReference type="Proteomes" id="UP001302321">
    <property type="component" value="Unassembled WGS sequence"/>
</dbReference>
<reference evidence="1" key="2">
    <citation type="submission" date="2023-05" db="EMBL/GenBank/DDBJ databases">
        <authorList>
            <consortium name="Lawrence Berkeley National Laboratory"/>
            <person name="Steindorff A."/>
            <person name="Hensen N."/>
            <person name="Bonometti L."/>
            <person name="Westerberg I."/>
            <person name="Brannstrom I.O."/>
            <person name="Guillou S."/>
            <person name="Cros-Aarteil S."/>
            <person name="Calhoun S."/>
            <person name="Haridas S."/>
            <person name="Kuo A."/>
            <person name="Mondo S."/>
            <person name="Pangilinan J."/>
            <person name="Riley R."/>
            <person name="Labutti K."/>
            <person name="Andreopoulos B."/>
            <person name="Lipzen A."/>
            <person name="Chen C."/>
            <person name="Yanf M."/>
            <person name="Daum C."/>
            <person name="Ng V."/>
            <person name="Clum A."/>
            <person name="Ohm R."/>
            <person name="Martin F."/>
            <person name="Silar P."/>
            <person name="Natvig D."/>
            <person name="Lalanne C."/>
            <person name="Gautier V."/>
            <person name="Ament-Velasquez S.L."/>
            <person name="Kruys A."/>
            <person name="Hutchinson M.I."/>
            <person name="Powell A.J."/>
            <person name="Barry K."/>
            <person name="Miller A.N."/>
            <person name="Grigoriev I.V."/>
            <person name="Debuchy R."/>
            <person name="Gladieux P."/>
            <person name="Thoren M.H."/>
            <person name="Johannesson H."/>
        </authorList>
    </citation>
    <scope>NUCLEOTIDE SEQUENCE</scope>
    <source>
        <strain evidence="1">CBS 892.96</strain>
    </source>
</reference>
<reference evidence="1" key="1">
    <citation type="journal article" date="2023" name="Mol. Phylogenet. Evol.">
        <title>Genome-scale phylogeny and comparative genomics of the fungal order Sordariales.</title>
        <authorList>
            <person name="Hensen N."/>
            <person name="Bonometti L."/>
            <person name="Westerberg I."/>
            <person name="Brannstrom I.O."/>
            <person name="Guillou S."/>
            <person name="Cros-Aarteil S."/>
            <person name="Calhoun S."/>
            <person name="Haridas S."/>
            <person name="Kuo A."/>
            <person name="Mondo S."/>
            <person name="Pangilinan J."/>
            <person name="Riley R."/>
            <person name="LaButti K."/>
            <person name="Andreopoulos B."/>
            <person name="Lipzen A."/>
            <person name="Chen C."/>
            <person name="Yan M."/>
            <person name="Daum C."/>
            <person name="Ng V."/>
            <person name="Clum A."/>
            <person name="Steindorff A."/>
            <person name="Ohm R.A."/>
            <person name="Martin F."/>
            <person name="Silar P."/>
            <person name="Natvig D.O."/>
            <person name="Lalanne C."/>
            <person name="Gautier V."/>
            <person name="Ament-Velasquez S.L."/>
            <person name="Kruys A."/>
            <person name="Hutchinson M.I."/>
            <person name="Powell A.J."/>
            <person name="Barry K."/>
            <person name="Miller A.N."/>
            <person name="Grigoriev I.V."/>
            <person name="Debuchy R."/>
            <person name="Gladieux P."/>
            <person name="Hiltunen Thoren M."/>
            <person name="Johannesson H."/>
        </authorList>
    </citation>
    <scope>NUCLEOTIDE SEQUENCE</scope>
    <source>
        <strain evidence="1">CBS 892.96</strain>
    </source>
</reference>
<comment type="caution">
    <text evidence="1">The sequence shown here is derived from an EMBL/GenBank/DDBJ whole genome shotgun (WGS) entry which is preliminary data.</text>
</comment>
<evidence type="ECO:0000313" key="2">
    <source>
        <dbReference type="Proteomes" id="UP001302321"/>
    </source>
</evidence>
<organism evidence="1 2">
    <name type="scientific">Triangularia setosa</name>
    <dbReference type="NCBI Taxonomy" id="2587417"/>
    <lineage>
        <taxon>Eukaryota</taxon>
        <taxon>Fungi</taxon>
        <taxon>Dikarya</taxon>
        <taxon>Ascomycota</taxon>
        <taxon>Pezizomycotina</taxon>
        <taxon>Sordariomycetes</taxon>
        <taxon>Sordariomycetidae</taxon>
        <taxon>Sordariales</taxon>
        <taxon>Podosporaceae</taxon>
        <taxon>Triangularia</taxon>
    </lineage>
</organism>
<name>A0AAN6W665_9PEZI</name>
<sequence>MEAIALFGTVLGILKTFRDFFPSLAADATEWQKYELFDLARWLRLAKIIKDVERWQRRWMVYCDETEPESNLQSKFWGDAARGILNHLESINNEVTKLKKLLSIRKIDQGGCFVRFRKKGRDVLFRSGGNLNKVLDALDTLVSGLESRCNEAYWRLRQRNFDEKELPPPDTLDLHRSGLQHHLVKLAMHTWKTSNQLRDCCLNTGPRLELDIELDLFFRQQPQDGVVDARSPWPVVPRSQVIATASHTNCLGYTLLVGEPDHGVRRRRVRLTPDPGRSLEKCKTHFSDAFHIVLENAKGCDAGLELVTRGTRVTMGLDELQRIVGNLPEPTSLRSQLNSQPATTSALDDKIRRMDHRIRKMKRAFHISEFCLLFFKSSWMKWICSCNIQEYDLASLDTTTQSTIPVDRQYLFALKRMGKENSDVPPVAANGLGAGAAVTLQPCWCQMKCSPDAARDGSVASNLKKYPLFSLGLILIEIGLERALRGIRIKGALVEAASIFFEYQDPSDPNKLVERSLRDLETMFDGAAGDYGGGHAGDDQAKRVGADFYAAIKFCLESRLSPGVDPFSPGIDVTKLEPYFVEVVWKLYTMQEDLIEKREEFRHNGHL</sequence>